<accession>D8TYI8</accession>
<feature type="domain" description="SANT" evidence="7">
    <location>
        <begin position="82"/>
        <end position="128"/>
    </location>
</feature>
<dbReference type="AlphaFoldDB" id="D8TYI8"/>
<dbReference type="PANTHER" id="PTHR46621:SF1">
    <property type="entry name" value="SNRNA-ACTIVATING PROTEIN COMPLEX SUBUNIT 4"/>
    <property type="match status" value="1"/>
</dbReference>
<dbReference type="CDD" id="cd00167">
    <property type="entry name" value="SANT"/>
    <property type="match status" value="2"/>
</dbReference>
<dbReference type="SUPFAM" id="SSF46689">
    <property type="entry name" value="Homeodomain-like"/>
    <property type="match status" value="1"/>
</dbReference>
<reference evidence="9 10" key="1">
    <citation type="journal article" date="2010" name="Science">
        <title>Genomic analysis of organismal complexity in the multicellular green alga Volvox carteri.</title>
        <authorList>
            <person name="Prochnik S.E."/>
            <person name="Umen J."/>
            <person name="Nedelcu A.M."/>
            <person name="Hallmann A."/>
            <person name="Miller S.M."/>
            <person name="Nishii I."/>
            <person name="Ferris P."/>
            <person name="Kuo A."/>
            <person name="Mitros T."/>
            <person name="Fritz-Laylin L.K."/>
            <person name="Hellsten U."/>
            <person name="Chapman J."/>
            <person name="Simakov O."/>
            <person name="Rensing S.A."/>
            <person name="Terry A."/>
            <person name="Pangilinan J."/>
            <person name="Kapitonov V."/>
            <person name="Jurka J."/>
            <person name="Salamov A."/>
            <person name="Shapiro H."/>
            <person name="Schmutz J."/>
            <person name="Grimwood J."/>
            <person name="Lindquist E."/>
            <person name="Lucas S."/>
            <person name="Grigoriev I.V."/>
            <person name="Schmitt R."/>
            <person name="Kirk D."/>
            <person name="Rokhsar D.S."/>
        </authorList>
    </citation>
    <scope>NUCLEOTIDE SEQUENCE [LARGE SCALE GENOMIC DNA]</scope>
    <source>
        <strain evidence="10">f. Nagariensis / Eve</strain>
    </source>
</reference>
<evidence type="ECO:0000256" key="1">
    <source>
        <dbReference type="ARBA" id="ARBA00023015"/>
    </source>
</evidence>
<dbReference type="PROSITE" id="PS51293">
    <property type="entry name" value="SANT"/>
    <property type="match status" value="1"/>
</dbReference>
<dbReference type="InterPro" id="IPR009057">
    <property type="entry name" value="Homeodomain-like_sf"/>
</dbReference>
<protein>
    <submittedName>
        <fullName evidence="9">Transcription factor Myb16</fullName>
    </submittedName>
</protein>
<evidence type="ECO:0000313" key="10">
    <source>
        <dbReference type="Proteomes" id="UP000001058"/>
    </source>
</evidence>
<dbReference type="GO" id="GO:0042795">
    <property type="term" value="P:snRNA transcription by RNA polymerase II"/>
    <property type="evidence" value="ECO:0007669"/>
    <property type="project" value="TreeGrafter"/>
</dbReference>
<dbReference type="InterPro" id="IPR017884">
    <property type="entry name" value="SANT_dom"/>
</dbReference>
<keyword evidence="10" id="KW-1185">Reference proteome</keyword>
<dbReference type="GeneID" id="9615558"/>
<evidence type="ECO:0000256" key="3">
    <source>
        <dbReference type="ARBA" id="ARBA00023163"/>
    </source>
</evidence>
<evidence type="ECO:0000256" key="2">
    <source>
        <dbReference type="ARBA" id="ARBA00023125"/>
    </source>
</evidence>
<keyword evidence="2" id="KW-0238">DNA-binding</keyword>
<dbReference type="KEGG" id="vcn:VOLCADRAFT_92013"/>
<gene>
    <name evidence="9" type="primary">myb16</name>
    <name evidence="9" type="ORF">VOLCADRAFT_92013</name>
</gene>
<dbReference type="InterPro" id="IPR051575">
    <property type="entry name" value="Myb-like_DNA-bd"/>
</dbReference>
<dbReference type="InParanoid" id="D8TYI8"/>
<dbReference type="STRING" id="3068.D8TYI8"/>
<proteinExistence type="predicted"/>
<feature type="domain" description="Myb-like" evidence="6">
    <location>
        <begin position="79"/>
        <end position="129"/>
    </location>
</feature>
<dbReference type="GO" id="GO:0042796">
    <property type="term" value="P:snRNA transcription by RNA polymerase III"/>
    <property type="evidence" value="ECO:0007669"/>
    <property type="project" value="TreeGrafter"/>
</dbReference>
<dbReference type="PANTHER" id="PTHR46621">
    <property type="entry name" value="SNRNA-ACTIVATING PROTEIN COMPLEX SUBUNIT 4"/>
    <property type="match status" value="1"/>
</dbReference>
<dbReference type="OrthoDB" id="2143914at2759"/>
<dbReference type="Pfam" id="PF00249">
    <property type="entry name" value="Myb_DNA-binding"/>
    <property type="match status" value="2"/>
</dbReference>
<dbReference type="InterPro" id="IPR001005">
    <property type="entry name" value="SANT/Myb"/>
</dbReference>
<keyword evidence="4" id="KW-0539">Nucleus</keyword>
<dbReference type="GO" id="GO:0001006">
    <property type="term" value="F:RNA polymerase III type 3 promoter sequence-specific DNA binding"/>
    <property type="evidence" value="ECO:0007669"/>
    <property type="project" value="TreeGrafter"/>
</dbReference>
<dbReference type="EMBL" id="GL378344">
    <property type="protein sequence ID" value="EFJ47650.1"/>
    <property type="molecule type" value="Genomic_DNA"/>
</dbReference>
<dbReference type="Gene3D" id="1.10.10.60">
    <property type="entry name" value="Homeodomain-like"/>
    <property type="match status" value="3"/>
</dbReference>
<dbReference type="PROSITE" id="PS51294">
    <property type="entry name" value="HTH_MYB"/>
    <property type="match status" value="1"/>
</dbReference>
<feature type="region of interest" description="Disordered" evidence="5">
    <location>
        <begin position="262"/>
        <end position="297"/>
    </location>
</feature>
<evidence type="ECO:0000256" key="4">
    <source>
        <dbReference type="ARBA" id="ARBA00023242"/>
    </source>
</evidence>
<evidence type="ECO:0000313" key="9">
    <source>
        <dbReference type="EMBL" id="EFJ47650.1"/>
    </source>
</evidence>
<keyword evidence="3" id="KW-0804">Transcription</keyword>
<dbReference type="PROSITE" id="PS50090">
    <property type="entry name" value="MYB_LIKE"/>
    <property type="match status" value="2"/>
</dbReference>
<dbReference type="SMART" id="SM00717">
    <property type="entry name" value="SANT"/>
    <property type="match status" value="3"/>
</dbReference>
<organism evidence="10">
    <name type="scientific">Volvox carteri f. nagariensis</name>
    <dbReference type="NCBI Taxonomy" id="3068"/>
    <lineage>
        <taxon>Eukaryota</taxon>
        <taxon>Viridiplantae</taxon>
        <taxon>Chlorophyta</taxon>
        <taxon>core chlorophytes</taxon>
        <taxon>Chlorophyceae</taxon>
        <taxon>CS clade</taxon>
        <taxon>Chlamydomonadales</taxon>
        <taxon>Volvocaceae</taxon>
        <taxon>Volvox</taxon>
    </lineage>
</organism>
<dbReference type="eggNOG" id="KOG0048">
    <property type="taxonomic scope" value="Eukaryota"/>
</dbReference>
<sequence>MSIWRSFGSSIPFLSMSPRTASPPPPPPDGFCTVRILSYGLQALVAKYGTDWVAVAEGFGGRFDRHQVRDRWYGVMTASGPRRVGKWSADEDAQLVKAVDELGQKWTAVARHVAGRTARQCRERYVNLLQPGLKFGPFLGGAPARSAQGGPDLTGLHMLSNGSVCGLPYCPCGMHPDVDCYQPVRMQRGPALFPASLKPTPNLSKEEQKVLAEACRELQAAYGRITWARVAERLPGRTDDQCSRAYEGLVKHDKGWSVIRVGRPAPQRPSQDLLSQSPPPPSPPLHGGGGTATAARMTMNPDYGTKQWQIPGAAAFAVYILAFPAL</sequence>
<keyword evidence="1" id="KW-0805">Transcription regulation</keyword>
<evidence type="ECO:0000256" key="5">
    <source>
        <dbReference type="SAM" id="MobiDB-lite"/>
    </source>
</evidence>
<feature type="domain" description="Myb-like" evidence="6">
    <location>
        <begin position="204"/>
        <end position="250"/>
    </location>
</feature>
<dbReference type="RefSeq" id="XP_002951474.1">
    <property type="nucleotide sequence ID" value="XM_002951428.1"/>
</dbReference>
<evidence type="ECO:0000259" key="7">
    <source>
        <dbReference type="PROSITE" id="PS51293"/>
    </source>
</evidence>
<evidence type="ECO:0000259" key="6">
    <source>
        <dbReference type="PROSITE" id="PS50090"/>
    </source>
</evidence>
<feature type="domain" description="HTH myb-type" evidence="8">
    <location>
        <begin position="85"/>
        <end position="133"/>
    </location>
</feature>
<dbReference type="GO" id="GO:0019185">
    <property type="term" value="C:snRNA-activating protein complex"/>
    <property type="evidence" value="ECO:0007669"/>
    <property type="project" value="TreeGrafter"/>
</dbReference>
<evidence type="ECO:0000259" key="8">
    <source>
        <dbReference type="PROSITE" id="PS51294"/>
    </source>
</evidence>
<dbReference type="InterPro" id="IPR017930">
    <property type="entry name" value="Myb_dom"/>
</dbReference>
<dbReference type="GO" id="GO:0000978">
    <property type="term" value="F:RNA polymerase II cis-regulatory region sequence-specific DNA binding"/>
    <property type="evidence" value="ECO:0007669"/>
    <property type="project" value="TreeGrafter"/>
</dbReference>
<name>D8TYI8_VOLCA</name>
<dbReference type="Proteomes" id="UP000001058">
    <property type="component" value="Unassembled WGS sequence"/>
</dbReference>